<dbReference type="VEuPathDB" id="FungiDB:P175DRAFT_0555132"/>
<sequence>MKRSIRSRYDPPKFCICWQDWQAFGPVTVEFPDKPFPDRQWGGTITRIMNSRSLFDSEVYMRLVQLGKILHKTLRIDICFLLDNIPCYLFGLTARQWLVSAVGNETGFAFRATDQMKTKTKEGSAKTKRHKKEEQMTSAGLDPATLSVLTIRDNQLHQPAIVDGSQI</sequence>
<reference evidence="1 2" key="1">
    <citation type="journal article" date="2018" name="Proc. Natl. Acad. Sci. U.S.A.">
        <title>Linking secondary metabolites to gene clusters through genome sequencing of six diverse Aspergillus species.</title>
        <authorList>
            <person name="Kaerboelling I."/>
            <person name="Vesth T.C."/>
            <person name="Frisvad J.C."/>
            <person name="Nybo J.L."/>
            <person name="Theobald S."/>
            <person name="Kuo A."/>
            <person name="Bowyer P."/>
            <person name="Matsuda Y."/>
            <person name="Mondo S."/>
            <person name="Lyhne E.K."/>
            <person name="Kogle M.E."/>
            <person name="Clum A."/>
            <person name="Lipzen A."/>
            <person name="Salamov A."/>
            <person name="Ngan C.Y."/>
            <person name="Daum C."/>
            <person name="Chiniquy J."/>
            <person name="Barry K."/>
            <person name="LaButti K."/>
            <person name="Haridas S."/>
            <person name="Simmons B.A."/>
            <person name="Magnuson J.K."/>
            <person name="Mortensen U.H."/>
            <person name="Larsen T.O."/>
            <person name="Grigoriev I.V."/>
            <person name="Baker S.E."/>
            <person name="Andersen M.R."/>
        </authorList>
    </citation>
    <scope>NUCLEOTIDE SEQUENCE [LARGE SCALE GENOMIC DNA]</scope>
    <source>
        <strain evidence="1 2">IBT 24754</strain>
    </source>
</reference>
<gene>
    <name evidence="1" type="ORF">P175DRAFT_0555132</name>
</gene>
<organism evidence="1 2">
    <name type="scientific">Aspergillus ochraceoroseus IBT 24754</name>
    <dbReference type="NCBI Taxonomy" id="1392256"/>
    <lineage>
        <taxon>Eukaryota</taxon>
        <taxon>Fungi</taxon>
        <taxon>Dikarya</taxon>
        <taxon>Ascomycota</taxon>
        <taxon>Pezizomycotina</taxon>
        <taxon>Eurotiomycetes</taxon>
        <taxon>Eurotiomycetidae</taxon>
        <taxon>Eurotiales</taxon>
        <taxon>Aspergillaceae</taxon>
        <taxon>Aspergillus</taxon>
        <taxon>Aspergillus subgen. Nidulantes</taxon>
    </lineage>
</organism>
<dbReference type="RefSeq" id="XP_040753851.1">
    <property type="nucleotide sequence ID" value="XM_040900609.1"/>
</dbReference>
<dbReference type="GeneID" id="63817493"/>
<evidence type="ECO:0000313" key="1">
    <source>
        <dbReference type="EMBL" id="PTU22459.1"/>
    </source>
</evidence>
<proteinExistence type="predicted"/>
<accession>A0A2T5M1Q9</accession>
<comment type="caution">
    <text evidence="1">The sequence shown here is derived from an EMBL/GenBank/DDBJ whole genome shotgun (WGS) entry which is preliminary data.</text>
</comment>
<name>A0A2T5M1Q9_9EURO</name>
<evidence type="ECO:0000313" key="2">
    <source>
        <dbReference type="Proteomes" id="UP000244073"/>
    </source>
</evidence>
<dbReference type="AlphaFoldDB" id="A0A2T5M1Q9"/>
<dbReference type="EMBL" id="MSFN02000002">
    <property type="protein sequence ID" value="PTU22459.1"/>
    <property type="molecule type" value="Genomic_DNA"/>
</dbReference>
<dbReference type="Proteomes" id="UP000244073">
    <property type="component" value="Unassembled WGS sequence"/>
</dbReference>
<protein>
    <submittedName>
        <fullName evidence="1">Uncharacterized protein</fullName>
    </submittedName>
</protein>